<proteinExistence type="predicted"/>
<dbReference type="PANTHER" id="PTHR42972">
    <property type="entry name" value="TOL-PAL SYSTEM PROTEIN TOLB"/>
    <property type="match status" value="1"/>
</dbReference>
<sequence>MRVQSWRSGVAALALWGGVNLAAGAAVPLGQYNIATDQISVSGLSSGGFMANQLGNAYSASFMGVGIFAAGPYMCAGLNNYTACMYNASISSAQLNAMQSSIDSYSSAASIDAKSRIAAQKIYIFTGTSDYTVGPNLTDALQTQYLNNGVPQGNIAYVKRSGAAHVLPTDFDSSGNNACSSSASPYISNCGYDGAKAALTHFYGALNPRNDAPATGNYIEFNQASYTNANPGMASTGWLYVPQSCASGTQCRLHVVLHGCQQSTDKIGDKFVRNTGFSRWADTNNIIVLYPQTQVDNNNRSTSKSGSLANPNACWDWIGWYGNNFAQKSGVQMTAIKAMIDRIASGAGSGTGGGNGGGTPTQPALAAPTGLGASAATSTSMQLDWAPVTSAAGYNVYRNGNKANALTVYATSYVDAALNPATSYSWTVRAVDGNGAESADSAAVSASTLTGSNPAGTCTTASNYAHVQANRAYQQGGYAYANGSGQNMGLWNVFYTTTLKQTGSNYYVIGTCP</sequence>
<dbReference type="Proteomes" id="UP000028782">
    <property type="component" value="Chromosome"/>
</dbReference>
<dbReference type="Pfam" id="PF00041">
    <property type="entry name" value="fn3"/>
    <property type="match status" value="1"/>
</dbReference>
<dbReference type="SUPFAM" id="SSF53474">
    <property type="entry name" value="alpha/beta-Hydrolases"/>
    <property type="match status" value="1"/>
</dbReference>
<evidence type="ECO:0000259" key="2">
    <source>
        <dbReference type="PROSITE" id="PS50853"/>
    </source>
</evidence>
<dbReference type="SUPFAM" id="SSF49265">
    <property type="entry name" value="Fibronectin type III"/>
    <property type="match status" value="1"/>
</dbReference>
<dbReference type="AlphaFoldDB" id="A0A076PLC2"/>
<protein>
    <submittedName>
        <fullName evidence="3">Fibronectin</fullName>
    </submittedName>
</protein>
<feature type="compositionally biased region" description="Gly residues" evidence="1">
    <location>
        <begin position="350"/>
        <end position="359"/>
    </location>
</feature>
<dbReference type="Gene3D" id="3.40.50.1820">
    <property type="entry name" value="alpha/beta hydrolase"/>
    <property type="match status" value="2"/>
</dbReference>
<dbReference type="EMBL" id="CP006704">
    <property type="protein sequence ID" value="AIJ45496.1"/>
    <property type="molecule type" value="Genomic_DNA"/>
</dbReference>
<dbReference type="PROSITE" id="PS50853">
    <property type="entry name" value="FN3"/>
    <property type="match status" value="1"/>
</dbReference>
<evidence type="ECO:0000313" key="3">
    <source>
        <dbReference type="EMBL" id="AIJ45496.1"/>
    </source>
</evidence>
<gene>
    <name evidence="3" type="ORF">O987_06735</name>
</gene>
<evidence type="ECO:0000313" key="4">
    <source>
        <dbReference type="Proteomes" id="UP000028782"/>
    </source>
</evidence>
<dbReference type="InterPro" id="IPR029058">
    <property type="entry name" value="AB_hydrolase_fold"/>
</dbReference>
<dbReference type="InterPro" id="IPR036116">
    <property type="entry name" value="FN3_sf"/>
</dbReference>
<feature type="region of interest" description="Disordered" evidence="1">
    <location>
        <begin position="350"/>
        <end position="369"/>
    </location>
</feature>
<dbReference type="RefSeq" id="WP_043371210.1">
    <property type="nucleotide sequence ID" value="NZ_CP006704.1"/>
</dbReference>
<reference evidence="3 4" key="1">
    <citation type="journal article" date="2014" name="Genome Announc.">
        <title>Complete Genome Sequence of Polychlorinated Biphenyl Degrader Comamonas testosteroni TK102 (NBRC 109938).</title>
        <authorList>
            <person name="Fukuda K."/>
            <person name="Hosoyama A."/>
            <person name="Tsuchikane K."/>
            <person name="Ohji S."/>
            <person name="Yamazoe A."/>
            <person name="Fujita N."/>
            <person name="Shintani M."/>
            <person name="Kimbara K."/>
        </authorList>
    </citation>
    <scope>NUCLEOTIDE SEQUENCE [LARGE SCALE GENOMIC DNA]</scope>
    <source>
        <strain evidence="3">TK102</strain>
    </source>
</reference>
<dbReference type="SMART" id="SM00060">
    <property type="entry name" value="FN3"/>
    <property type="match status" value="1"/>
</dbReference>
<evidence type="ECO:0000256" key="1">
    <source>
        <dbReference type="SAM" id="MobiDB-lite"/>
    </source>
</evidence>
<dbReference type="CDD" id="cd00063">
    <property type="entry name" value="FN3"/>
    <property type="match status" value="1"/>
</dbReference>
<dbReference type="KEGG" id="ctes:O987_06735"/>
<dbReference type="PANTHER" id="PTHR42972:SF8">
    <property type="entry name" value="POLYHYDROXYBUTYRATE DEPOLYMERASE"/>
    <property type="match status" value="1"/>
</dbReference>
<feature type="domain" description="Fibronectin type-III" evidence="2">
    <location>
        <begin position="367"/>
        <end position="451"/>
    </location>
</feature>
<dbReference type="HOGENOM" id="CLU_042524_1_0_4"/>
<dbReference type="InterPro" id="IPR003961">
    <property type="entry name" value="FN3_dom"/>
</dbReference>
<dbReference type="Gene3D" id="2.60.40.10">
    <property type="entry name" value="Immunoglobulins"/>
    <property type="match status" value="1"/>
</dbReference>
<dbReference type="InterPro" id="IPR013783">
    <property type="entry name" value="Ig-like_fold"/>
</dbReference>
<name>A0A076PLC2_COMTE</name>
<accession>A0A076PLC2</accession>
<organism evidence="3 4">
    <name type="scientific">Comamonas testosteroni TK102</name>
    <dbReference type="NCBI Taxonomy" id="1392005"/>
    <lineage>
        <taxon>Bacteria</taxon>
        <taxon>Pseudomonadati</taxon>
        <taxon>Pseudomonadota</taxon>
        <taxon>Betaproteobacteria</taxon>
        <taxon>Burkholderiales</taxon>
        <taxon>Comamonadaceae</taxon>
        <taxon>Comamonas</taxon>
    </lineage>
</organism>